<feature type="chain" id="PRO_5034245062" description="Carboxypeptidase regulatory-like domain-containing protein" evidence="1">
    <location>
        <begin position="22"/>
        <end position="137"/>
    </location>
</feature>
<dbReference type="RefSeq" id="WP_213499173.1">
    <property type="nucleotide sequence ID" value="NZ_CP074694.1"/>
</dbReference>
<accession>A0A8E6B9H6</accession>
<dbReference type="KEGG" id="tsph:KIH39_09925"/>
<dbReference type="InterPro" id="IPR013784">
    <property type="entry name" value="Carb-bd-like_fold"/>
</dbReference>
<evidence type="ECO:0000256" key="1">
    <source>
        <dbReference type="SAM" id="SignalP"/>
    </source>
</evidence>
<feature type="signal peptide" evidence="1">
    <location>
        <begin position="1"/>
        <end position="21"/>
    </location>
</feature>
<dbReference type="EMBL" id="CP074694">
    <property type="protein sequence ID" value="QVL34201.1"/>
    <property type="molecule type" value="Genomic_DNA"/>
</dbReference>
<reference evidence="2" key="1">
    <citation type="submission" date="2021-05" db="EMBL/GenBank/DDBJ databases">
        <title>Complete genome sequence of the cellulolytic planctomycete Telmatocola sphagniphila SP2T and characterization of the first cellulase from planctomycetes.</title>
        <authorList>
            <person name="Rakitin A.L."/>
            <person name="Beletsky A.V."/>
            <person name="Naumoff D.G."/>
            <person name="Kulichevskaya I.S."/>
            <person name="Mardanov A.V."/>
            <person name="Ravin N.V."/>
            <person name="Dedysh S.N."/>
        </authorList>
    </citation>
    <scope>NUCLEOTIDE SEQUENCE</scope>
    <source>
        <strain evidence="2">SP2T</strain>
    </source>
</reference>
<sequence>MTRLKFLPFQVFLMASMIVLTGCSNVKPKGSVSGKVLTGGKPVTAGDLIFVGADDAPLKVSIDPEGNYMATGLIVGTYQVGVETANFKKLTAPPAKMKTEALRPVYVAIPKKYESPKTSGLTVEITTSEKKWDINCD</sequence>
<proteinExistence type="predicted"/>
<keyword evidence="1" id="KW-0732">Signal</keyword>
<evidence type="ECO:0000313" key="2">
    <source>
        <dbReference type="EMBL" id="QVL34201.1"/>
    </source>
</evidence>
<dbReference type="AlphaFoldDB" id="A0A8E6B9H6"/>
<gene>
    <name evidence="2" type="ORF">KIH39_09925</name>
</gene>
<keyword evidence="3" id="KW-1185">Reference proteome</keyword>
<name>A0A8E6B9H6_9BACT</name>
<dbReference type="Proteomes" id="UP000676194">
    <property type="component" value="Chromosome"/>
</dbReference>
<evidence type="ECO:0008006" key="4">
    <source>
        <dbReference type="Google" id="ProtNLM"/>
    </source>
</evidence>
<protein>
    <recommendedName>
        <fullName evidence="4">Carboxypeptidase regulatory-like domain-containing protein</fullName>
    </recommendedName>
</protein>
<dbReference type="PROSITE" id="PS51257">
    <property type="entry name" value="PROKAR_LIPOPROTEIN"/>
    <property type="match status" value="1"/>
</dbReference>
<dbReference type="SUPFAM" id="SSF49452">
    <property type="entry name" value="Starch-binding domain-like"/>
    <property type="match status" value="1"/>
</dbReference>
<organism evidence="2 3">
    <name type="scientific">Telmatocola sphagniphila</name>
    <dbReference type="NCBI Taxonomy" id="1123043"/>
    <lineage>
        <taxon>Bacteria</taxon>
        <taxon>Pseudomonadati</taxon>
        <taxon>Planctomycetota</taxon>
        <taxon>Planctomycetia</taxon>
        <taxon>Gemmatales</taxon>
        <taxon>Gemmataceae</taxon>
    </lineage>
</organism>
<dbReference type="GO" id="GO:0030246">
    <property type="term" value="F:carbohydrate binding"/>
    <property type="evidence" value="ECO:0007669"/>
    <property type="project" value="InterPro"/>
</dbReference>
<evidence type="ECO:0000313" key="3">
    <source>
        <dbReference type="Proteomes" id="UP000676194"/>
    </source>
</evidence>